<dbReference type="PROSITE" id="PS00622">
    <property type="entry name" value="HTH_LUXR_1"/>
    <property type="match status" value="1"/>
</dbReference>
<protein>
    <submittedName>
        <fullName evidence="8">Transcriptional regulatory protein DegU</fullName>
    </submittedName>
</protein>
<evidence type="ECO:0000259" key="6">
    <source>
        <dbReference type="PROSITE" id="PS50043"/>
    </source>
</evidence>
<proteinExistence type="predicted"/>
<dbReference type="SMART" id="SM00448">
    <property type="entry name" value="REC"/>
    <property type="match status" value="1"/>
</dbReference>
<dbReference type="Pfam" id="PF00196">
    <property type="entry name" value="GerE"/>
    <property type="match status" value="1"/>
</dbReference>
<evidence type="ECO:0000256" key="5">
    <source>
        <dbReference type="PROSITE-ProRule" id="PRU00169"/>
    </source>
</evidence>
<gene>
    <name evidence="8" type="primary">degU2</name>
    <name evidence="8" type="ORF">CMASS_07775</name>
</gene>
<dbReference type="SUPFAM" id="SSF46894">
    <property type="entry name" value="C-terminal effector domain of the bipartite response regulators"/>
    <property type="match status" value="1"/>
</dbReference>
<evidence type="ECO:0000256" key="4">
    <source>
        <dbReference type="ARBA" id="ARBA00023163"/>
    </source>
</evidence>
<dbReference type="Gene3D" id="3.40.50.2300">
    <property type="match status" value="1"/>
</dbReference>
<dbReference type="InterPro" id="IPR011006">
    <property type="entry name" value="CheY-like_superfamily"/>
</dbReference>
<dbReference type="PROSITE" id="PS50043">
    <property type="entry name" value="HTH_LUXR_2"/>
    <property type="match status" value="1"/>
</dbReference>
<evidence type="ECO:0000313" key="8">
    <source>
        <dbReference type="EMBL" id="WCZ32985.1"/>
    </source>
</evidence>
<dbReference type="InterPro" id="IPR016032">
    <property type="entry name" value="Sig_transdc_resp-reg_C-effctor"/>
</dbReference>
<dbReference type="PANTHER" id="PTHR43214">
    <property type="entry name" value="TWO-COMPONENT RESPONSE REGULATOR"/>
    <property type="match status" value="1"/>
</dbReference>
<keyword evidence="9" id="KW-1185">Reference proteome</keyword>
<dbReference type="InterPro" id="IPR039420">
    <property type="entry name" value="WalR-like"/>
</dbReference>
<keyword evidence="4" id="KW-0804">Transcription</keyword>
<evidence type="ECO:0000256" key="3">
    <source>
        <dbReference type="ARBA" id="ARBA00023125"/>
    </source>
</evidence>
<dbReference type="PANTHER" id="PTHR43214:SF24">
    <property type="entry name" value="TRANSCRIPTIONAL REGULATORY PROTEIN NARL-RELATED"/>
    <property type="match status" value="1"/>
</dbReference>
<evidence type="ECO:0000259" key="7">
    <source>
        <dbReference type="PROSITE" id="PS50110"/>
    </source>
</evidence>
<evidence type="ECO:0000313" key="9">
    <source>
        <dbReference type="Proteomes" id="UP001220064"/>
    </source>
</evidence>
<dbReference type="InterPro" id="IPR000792">
    <property type="entry name" value="Tscrpt_reg_LuxR_C"/>
</dbReference>
<dbReference type="CDD" id="cd06170">
    <property type="entry name" value="LuxR_C_like"/>
    <property type="match status" value="1"/>
</dbReference>
<dbReference type="InterPro" id="IPR036388">
    <property type="entry name" value="WH-like_DNA-bd_sf"/>
</dbReference>
<keyword evidence="3" id="KW-0238">DNA-binding</keyword>
<dbReference type="PRINTS" id="PR00038">
    <property type="entry name" value="HTHLUXR"/>
</dbReference>
<dbReference type="Proteomes" id="UP001220064">
    <property type="component" value="Chromosome"/>
</dbReference>
<accession>A0ABY7UAA3</accession>
<evidence type="ECO:0000256" key="2">
    <source>
        <dbReference type="ARBA" id="ARBA00023015"/>
    </source>
</evidence>
<keyword evidence="1 5" id="KW-0597">Phosphoprotein</keyword>
<feature type="modified residue" description="4-aspartylphosphate" evidence="5">
    <location>
        <position position="59"/>
    </location>
</feature>
<feature type="domain" description="HTH luxR-type" evidence="6">
    <location>
        <begin position="206"/>
        <end position="271"/>
    </location>
</feature>
<dbReference type="SUPFAM" id="SSF52172">
    <property type="entry name" value="CheY-like"/>
    <property type="match status" value="1"/>
</dbReference>
<reference evidence="8 9" key="1">
    <citation type="submission" date="2020-10" db="EMBL/GenBank/DDBJ databases">
        <title>Complete genome sequence of Corynebacterium massiliense DSM 45435, type strain of Corynebacterium massiliense.</title>
        <authorList>
            <person name="Busche T."/>
            <person name="Kalinowski J."/>
            <person name="Ruckert C."/>
        </authorList>
    </citation>
    <scope>NUCLEOTIDE SEQUENCE [LARGE SCALE GENOMIC DNA]</scope>
    <source>
        <strain evidence="8 9">DSM 45435</strain>
    </source>
</reference>
<feature type="domain" description="Response regulatory" evidence="7">
    <location>
        <begin position="8"/>
        <end position="128"/>
    </location>
</feature>
<dbReference type="SMART" id="SM00421">
    <property type="entry name" value="HTH_LUXR"/>
    <property type="match status" value="1"/>
</dbReference>
<evidence type="ECO:0000256" key="1">
    <source>
        <dbReference type="ARBA" id="ARBA00022553"/>
    </source>
</evidence>
<dbReference type="RefSeq" id="WP_022863248.1">
    <property type="nucleotide sequence ID" value="NZ_ATVG01000008.1"/>
</dbReference>
<dbReference type="PROSITE" id="PS50110">
    <property type="entry name" value="RESPONSE_REGULATORY"/>
    <property type="match status" value="1"/>
</dbReference>
<dbReference type="Pfam" id="PF00072">
    <property type="entry name" value="Response_reg"/>
    <property type="match status" value="1"/>
</dbReference>
<dbReference type="InterPro" id="IPR001789">
    <property type="entry name" value="Sig_transdc_resp-reg_receiver"/>
</dbReference>
<organism evidence="8 9">
    <name type="scientific">Corynebacterium massiliense DSM 45435</name>
    <dbReference type="NCBI Taxonomy" id="1121364"/>
    <lineage>
        <taxon>Bacteria</taxon>
        <taxon>Bacillati</taxon>
        <taxon>Actinomycetota</taxon>
        <taxon>Actinomycetes</taxon>
        <taxon>Mycobacteriales</taxon>
        <taxon>Corynebacteriaceae</taxon>
        <taxon>Corynebacterium</taxon>
    </lineage>
</organism>
<keyword evidence="2" id="KW-0805">Transcription regulation</keyword>
<dbReference type="InterPro" id="IPR058245">
    <property type="entry name" value="NreC/VraR/RcsB-like_REC"/>
</dbReference>
<dbReference type="EMBL" id="CP063189">
    <property type="protein sequence ID" value="WCZ32985.1"/>
    <property type="molecule type" value="Genomic_DNA"/>
</dbReference>
<name>A0ABY7UAA3_9CORY</name>
<dbReference type="Gene3D" id="1.10.10.10">
    <property type="entry name" value="Winged helix-like DNA-binding domain superfamily/Winged helix DNA-binding domain"/>
    <property type="match status" value="1"/>
</dbReference>
<dbReference type="CDD" id="cd17535">
    <property type="entry name" value="REC_NarL-like"/>
    <property type="match status" value="1"/>
</dbReference>
<sequence length="271" mass="28217">MAEGKNLRVVIVDDEEQMRSGVMLMLATVSDIDVVGEASNGRDAVDVVVRESPDVVLMDIRMPVANGIEAVRMLASAQPNADERAAVIMLTAFDTDAFIMDALRAGAIGFLLKTTPPDALAAAVRAAADGQQIMSPSVVERLVGLAQRRELGEGPDAAAADAAATGAAVTDGPAAQAPSAQPVARYSTAGVESSRAPQAGGSREVAQRKLALLSDREFEVAECIAQGLGNADIASRLFVSLTTVKTHIKHILDKVGGTNRVHIAITVLEAR</sequence>